<dbReference type="Proteomes" id="UP000501421">
    <property type="component" value="Chromosome"/>
</dbReference>
<dbReference type="NCBIfam" id="NF045672">
    <property type="entry name" value="MCP_gp7_epsi_15"/>
    <property type="match status" value="1"/>
</dbReference>
<dbReference type="EMBL" id="AP022557">
    <property type="protein sequence ID" value="BBW97231.1"/>
    <property type="molecule type" value="Genomic_DNA"/>
</dbReference>
<evidence type="ECO:0000313" key="2">
    <source>
        <dbReference type="Proteomes" id="UP000501421"/>
    </source>
</evidence>
<dbReference type="RefSeq" id="WP_172418651.1">
    <property type="nucleotide sequence ID" value="NZ_AP022557.1"/>
</dbReference>
<dbReference type="InterPro" id="IPR048813">
    <property type="entry name" value="GP7-like"/>
</dbReference>
<gene>
    <name evidence="1" type="ORF">GsuE55_20640</name>
</gene>
<accession>A0A679FZT0</accession>
<name>A0A679FZT0_9BACL</name>
<evidence type="ECO:0000313" key="1">
    <source>
        <dbReference type="EMBL" id="BBW97231.1"/>
    </source>
</evidence>
<keyword evidence="2" id="KW-1185">Reference proteome</keyword>
<dbReference type="Pfam" id="PF17236">
    <property type="entry name" value="SU10_MCP"/>
    <property type="match status" value="1"/>
</dbReference>
<protein>
    <recommendedName>
        <fullName evidence="3">Phage capsid protein</fullName>
    </recommendedName>
</protein>
<dbReference type="AlphaFoldDB" id="A0A679FZT0"/>
<reference evidence="2" key="1">
    <citation type="journal article" date="2020" name="Microbiol. Resour. Announc.">
        <title>Complete Genome Sequence of Geobacillus sp. Strain E55-1, Isolated from Mine Geyser in Japan.</title>
        <authorList>
            <person name="Miyazaki K."/>
            <person name="Hase E."/>
            <person name="Tokito N."/>
        </authorList>
    </citation>
    <scope>NUCLEOTIDE SEQUENCE [LARGE SCALE GENOMIC DNA]</scope>
    <source>
        <strain evidence="2">E55-1</strain>
    </source>
</reference>
<evidence type="ECO:0008006" key="3">
    <source>
        <dbReference type="Google" id="ProtNLM"/>
    </source>
</evidence>
<organism evidence="1 2">
    <name type="scientific">Geobacillus subterraneus</name>
    <dbReference type="NCBI Taxonomy" id="129338"/>
    <lineage>
        <taxon>Bacteria</taxon>
        <taxon>Bacillati</taxon>
        <taxon>Bacillota</taxon>
        <taxon>Bacilli</taxon>
        <taxon>Bacillales</taxon>
        <taxon>Anoxybacillaceae</taxon>
        <taxon>Geobacillus</taxon>
    </lineage>
</organism>
<proteinExistence type="predicted"/>
<dbReference type="InterPro" id="IPR035198">
    <property type="entry name" value="SU10_MCP"/>
</dbReference>
<sequence length="331" mass="35470">MPITLEQAKVGMADKVDQQVVDEFRRSSLLLDRLVFDNAVSPGTGGSTLTYGYQRLKTPSTAQFRNINEEYAANEADREDIYVQLKIFGGSFKIDRVIQDTSGQIDEMQFQLQQKIIGARNLFHYTVINGDSAVDSKAFDGLNKALAGSSTELNTGGVIDVSTAAAIEADKFALLDAIDSFLAELDGRPTMLMGNSKLITKIKSVARRAGYLTQSEDAFGRTVDAYDGIPLVDLGYFVQVLGGTPTTVPVIPIVERTIGGTATSGLTDLYAVSIGLDGFHGVTVTGNAVIRTYLPDFDTPGAVKTGEVEMVAAIALKATRKAGVLRNIKVA</sequence>